<reference evidence="2" key="1">
    <citation type="journal article" date="2017" name="PLoS ONE">
        <title>The Agassiz's desert tortoise genome provides a resource for the conservation of a threatened species.</title>
        <authorList>
            <person name="Tollis M."/>
            <person name="DeNardo D.F."/>
            <person name="Cornelius J.A."/>
            <person name="Dolby G.A."/>
            <person name="Edwards T."/>
            <person name="Henen B.T."/>
            <person name="Karl A.E."/>
            <person name="Murphy R.W."/>
            <person name="Kusumi K."/>
        </authorList>
    </citation>
    <scope>NUCLEOTIDE SEQUENCE [LARGE SCALE GENOMIC DNA]</scope>
</reference>
<dbReference type="Proteomes" id="UP000291020">
    <property type="component" value="Unassembled WGS sequence"/>
</dbReference>
<sequence length="237" mass="26805">MKLIGSKFKTNKRLFFTQYTVNMWNSLPEVVVKAKTITGFKKEQDPFMEDRSINDPYDGDSEDASTHSDCSLNCLNDLNYNRITPLGHNLPEMVEDIYSSENRESLHMFSNWVSPITEICDVYMQPENDLKIQMEVITKEKSDVPIRLARPCELSRASGVLASAMRLTSDCSLLMSGDPSKYPGVLESPVTTTLQQPMLKKSDGENMCDQSIIKRKLGLPLLESVGEKLSRKKLRAN</sequence>
<keyword evidence="2" id="KW-1185">Reference proteome</keyword>
<reference evidence="1" key="3">
    <citation type="submission" date="2025-09" db="UniProtKB">
        <authorList>
            <consortium name="Ensembl"/>
        </authorList>
    </citation>
    <scope>IDENTIFICATION</scope>
</reference>
<accession>A0A452HYL4</accession>
<protein>
    <submittedName>
        <fullName evidence="1">Uncharacterized protein</fullName>
    </submittedName>
</protein>
<dbReference type="Ensembl" id="ENSGAGT00000023084.1">
    <property type="protein sequence ID" value="ENSGAGP00000020261.1"/>
    <property type="gene ID" value="ENSGAGG00000014946.1"/>
</dbReference>
<evidence type="ECO:0000313" key="1">
    <source>
        <dbReference type="Ensembl" id="ENSGAGP00000020261.1"/>
    </source>
</evidence>
<organism evidence="1 2">
    <name type="scientific">Gopherus agassizii</name>
    <name type="common">Agassiz's desert tortoise</name>
    <dbReference type="NCBI Taxonomy" id="38772"/>
    <lineage>
        <taxon>Eukaryota</taxon>
        <taxon>Metazoa</taxon>
        <taxon>Chordata</taxon>
        <taxon>Craniata</taxon>
        <taxon>Vertebrata</taxon>
        <taxon>Euteleostomi</taxon>
        <taxon>Archelosauria</taxon>
        <taxon>Testudinata</taxon>
        <taxon>Testudines</taxon>
        <taxon>Cryptodira</taxon>
        <taxon>Durocryptodira</taxon>
        <taxon>Testudinoidea</taxon>
        <taxon>Testudinidae</taxon>
        <taxon>Gopherus</taxon>
    </lineage>
</organism>
<dbReference type="STRING" id="38772.ENSGAGP00000020261"/>
<dbReference type="PANTHER" id="PTHR38495">
    <property type="entry name" value="MCG11474"/>
    <property type="match status" value="1"/>
</dbReference>
<dbReference type="PANTHER" id="PTHR38495:SF1">
    <property type="entry name" value="RIKEN CDNA 1700001K19 GENE"/>
    <property type="match status" value="1"/>
</dbReference>
<proteinExistence type="predicted"/>
<evidence type="ECO:0000313" key="2">
    <source>
        <dbReference type="Proteomes" id="UP000291020"/>
    </source>
</evidence>
<name>A0A452HYL4_9SAUR</name>
<reference evidence="1" key="2">
    <citation type="submission" date="2025-08" db="UniProtKB">
        <authorList>
            <consortium name="Ensembl"/>
        </authorList>
    </citation>
    <scope>IDENTIFICATION</scope>
</reference>
<dbReference type="AlphaFoldDB" id="A0A452HYL4"/>